<sequence length="142" mass="14292">MHLRASGLSGFSSAGLPGLRGADLPVLDPGCLRQMGEELGCHGSALTFLSAYLDFLPQRLATFCAAVLLEDTAAAMDRVLSLKVSSTMVGAARLAALAEVLQGLVCTGNWAAAEPLLEVLDADVAAVLAAGRAAVGISGAPG</sequence>
<organism evidence="2 3">
    <name type="scientific">Pseudarthrobacter equi</name>
    <dbReference type="NCBI Taxonomy" id="728066"/>
    <lineage>
        <taxon>Bacteria</taxon>
        <taxon>Bacillati</taxon>
        <taxon>Actinomycetota</taxon>
        <taxon>Actinomycetes</taxon>
        <taxon>Micrococcales</taxon>
        <taxon>Micrococcaceae</taxon>
        <taxon>Pseudarthrobacter</taxon>
    </lineage>
</organism>
<name>A0A1H2B3E2_9MICC</name>
<dbReference type="GO" id="GO:0000160">
    <property type="term" value="P:phosphorelay signal transduction system"/>
    <property type="evidence" value="ECO:0007669"/>
    <property type="project" value="InterPro"/>
</dbReference>
<dbReference type="Pfam" id="PF01627">
    <property type="entry name" value="Hpt"/>
    <property type="match status" value="1"/>
</dbReference>
<keyword evidence="3" id="KW-1185">Reference proteome</keyword>
<feature type="domain" description="HPt" evidence="1">
    <location>
        <begin position="48"/>
        <end position="129"/>
    </location>
</feature>
<dbReference type="InterPro" id="IPR008207">
    <property type="entry name" value="Sig_transdc_His_kin_Hpt_dom"/>
</dbReference>
<dbReference type="SUPFAM" id="SSF47226">
    <property type="entry name" value="Histidine-containing phosphotransfer domain, HPT domain"/>
    <property type="match status" value="1"/>
</dbReference>
<dbReference type="Proteomes" id="UP000198751">
    <property type="component" value="Chromosome I"/>
</dbReference>
<proteinExistence type="predicted"/>
<accession>A0A1H2B3E2</accession>
<gene>
    <name evidence="2" type="ORF">SAMN04489743_3390</name>
</gene>
<protein>
    <recommendedName>
        <fullName evidence="1">HPt domain-containing protein</fullName>
    </recommendedName>
</protein>
<reference evidence="3" key="1">
    <citation type="submission" date="2016-10" db="EMBL/GenBank/DDBJ databases">
        <authorList>
            <person name="Varghese N."/>
            <person name="Submissions S."/>
        </authorList>
    </citation>
    <scope>NUCLEOTIDE SEQUENCE [LARGE SCALE GENOMIC DNA]</scope>
    <source>
        <strain evidence="3">IMMIB L-1606</strain>
    </source>
</reference>
<dbReference type="Gene3D" id="1.20.120.160">
    <property type="entry name" value="HPT domain"/>
    <property type="match status" value="1"/>
</dbReference>
<dbReference type="EMBL" id="LT629779">
    <property type="protein sequence ID" value="SDT52587.1"/>
    <property type="molecule type" value="Genomic_DNA"/>
</dbReference>
<dbReference type="AlphaFoldDB" id="A0A1H2B3E2"/>
<evidence type="ECO:0000313" key="2">
    <source>
        <dbReference type="EMBL" id="SDT52587.1"/>
    </source>
</evidence>
<evidence type="ECO:0000313" key="3">
    <source>
        <dbReference type="Proteomes" id="UP000198751"/>
    </source>
</evidence>
<evidence type="ECO:0000259" key="1">
    <source>
        <dbReference type="Pfam" id="PF01627"/>
    </source>
</evidence>
<dbReference type="InterPro" id="IPR036641">
    <property type="entry name" value="HPT_dom_sf"/>
</dbReference>